<accession>A0A543AUN0</accession>
<feature type="transmembrane region" description="Helical" evidence="1">
    <location>
        <begin position="296"/>
        <end position="325"/>
    </location>
</feature>
<sequence length="423" mass="46563">MVLAAAAKAFFGAVLVTMMVFAWQQFDDLNEQQELSAAWENTQDYAVFYPHSVGNDRAEIEAGGHSIAITEARDLYPILDEAGGIFMESVNYEPWVPTGPQAPLPVYPVRVNTNYLEQYPIMDESGAPVHVDRDEQTWVVAVPEQYRSLEAELTAFFQASRTGGPDFEGAVQGQERMLREPVPEQFREQEVRIIWTASDQEVFSFNTTINPDNGHTILDPIVEIMTPANSMTVDRLNSFNGDLNAPMKVRVDGDSAAVLAELAPTLRELNLDDNLRHLVTTHEAILGEVDEIRSGIAWLGAFIGAALLIVLLLEASLVSIVSDRLHRRLTVRRLHGTGFVRTYRELLILLAATFVGQALLAAVMVGILSSGSSEMPDVEPAPAFPFPLFASVLGALLVVEVLLVAVTAGILERRNAVKRLKEL</sequence>
<keyword evidence="1" id="KW-1133">Transmembrane helix</keyword>
<feature type="transmembrane region" description="Helical" evidence="1">
    <location>
        <begin position="388"/>
        <end position="411"/>
    </location>
</feature>
<dbReference type="EMBL" id="VFOW01000001">
    <property type="protein sequence ID" value="TQL76265.1"/>
    <property type="molecule type" value="Genomic_DNA"/>
</dbReference>
<reference evidence="3 4" key="1">
    <citation type="submission" date="2019-06" db="EMBL/GenBank/DDBJ databases">
        <title>Sequencing the genomes of 1000 actinobacteria strains.</title>
        <authorList>
            <person name="Klenk H.-P."/>
        </authorList>
    </citation>
    <scope>NUCLEOTIDE SEQUENCE [LARGE SCALE GENOMIC DNA]</scope>
    <source>
        <strain evidence="3 4">DSM 45928</strain>
    </source>
</reference>
<feature type="signal peptide" evidence="2">
    <location>
        <begin position="1"/>
        <end position="22"/>
    </location>
</feature>
<dbReference type="AlphaFoldDB" id="A0A543AUN0"/>
<keyword evidence="1" id="KW-0472">Membrane</keyword>
<name>A0A543AUN0_9ACTN</name>
<evidence type="ECO:0000313" key="4">
    <source>
        <dbReference type="Proteomes" id="UP000317043"/>
    </source>
</evidence>
<keyword evidence="4" id="KW-1185">Reference proteome</keyword>
<evidence type="ECO:0000313" key="3">
    <source>
        <dbReference type="EMBL" id="TQL76265.1"/>
    </source>
</evidence>
<gene>
    <name evidence="3" type="ORF">FB566_1789</name>
</gene>
<evidence type="ECO:0000256" key="1">
    <source>
        <dbReference type="SAM" id="Phobius"/>
    </source>
</evidence>
<dbReference type="InParanoid" id="A0A543AUN0"/>
<proteinExistence type="predicted"/>
<keyword evidence="2" id="KW-0732">Signal</keyword>
<feature type="chain" id="PRO_5022176160" description="FtsX-like permease family protein" evidence="2">
    <location>
        <begin position="23"/>
        <end position="423"/>
    </location>
</feature>
<dbReference type="Proteomes" id="UP000317043">
    <property type="component" value="Unassembled WGS sequence"/>
</dbReference>
<comment type="caution">
    <text evidence="3">The sequence shown here is derived from an EMBL/GenBank/DDBJ whole genome shotgun (WGS) entry which is preliminary data.</text>
</comment>
<evidence type="ECO:0000256" key="2">
    <source>
        <dbReference type="SAM" id="SignalP"/>
    </source>
</evidence>
<organism evidence="3 4">
    <name type="scientific">Stackebrandtia endophytica</name>
    <dbReference type="NCBI Taxonomy" id="1496996"/>
    <lineage>
        <taxon>Bacteria</taxon>
        <taxon>Bacillati</taxon>
        <taxon>Actinomycetota</taxon>
        <taxon>Actinomycetes</taxon>
        <taxon>Glycomycetales</taxon>
        <taxon>Glycomycetaceae</taxon>
        <taxon>Stackebrandtia</taxon>
    </lineage>
</organism>
<keyword evidence="1" id="KW-0812">Transmembrane</keyword>
<feature type="transmembrane region" description="Helical" evidence="1">
    <location>
        <begin position="346"/>
        <end position="368"/>
    </location>
</feature>
<evidence type="ECO:0008006" key="5">
    <source>
        <dbReference type="Google" id="ProtNLM"/>
    </source>
</evidence>
<protein>
    <recommendedName>
        <fullName evidence="5">FtsX-like permease family protein</fullName>
    </recommendedName>
</protein>